<feature type="region of interest" description="Disordered" evidence="13">
    <location>
        <begin position="355"/>
        <end position="392"/>
    </location>
</feature>
<keyword evidence="6" id="KW-0597">Phosphoprotein</keyword>
<evidence type="ECO:0000256" key="1">
    <source>
        <dbReference type="ARBA" id="ARBA00000900"/>
    </source>
</evidence>
<reference evidence="15 16" key="1">
    <citation type="journal article" date="2013" name="Fungal Biol.">
        <title>Analysis of microsatellite markers in the genome of the plant pathogen Ceratocystis fimbriata.</title>
        <authorList>
            <person name="Simpson M.C."/>
            <person name="Wilken P.M."/>
            <person name="Coetzee M.P."/>
            <person name="Wingfield M.J."/>
            <person name="Wingfield B.D."/>
        </authorList>
    </citation>
    <scope>NUCLEOTIDE SEQUENCE [LARGE SCALE GENOMIC DNA]</scope>
    <source>
        <strain evidence="15 16">CBS 114723</strain>
    </source>
</reference>
<evidence type="ECO:0000313" key="15">
    <source>
        <dbReference type="EMBL" id="PHH50216.1"/>
    </source>
</evidence>
<dbReference type="GO" id="GO:0043022">
    <property type="term" value="F:ribosome binding"/>
    <property type="evidence" value="ECO:0007669"/>
    <property type="project" value="TreeGrafter"/>
</dbReference>
<dbReference type="Gene3D" id="3.30.40.10">
    <property type="entry name" value="Zinc/RING finger domain, C3HC4 (zinc finger)"/>
    <property type="match status" value="1"/>
</dbReference>
<evidence type="ECO:0000256" key="8">
    <source>
        <dbReference type="ARBA" id="ARBA00022723"/>
    </source>
</evidence>
<dbReference type="InterPro" id="IPR057634">
    <property type="entry name" value="PAH_ZNF598/HEL2"/>
</dbReference>
<dbReference type="CDD" id="cd16615">
    <property type="entry name" value="RING-HC_ZNF598"/>
    <property type="match status" value="1"/>
</dbReference>
<dbReference type="GO" id="GO:0061630">
    <property type="term" value="F:ubiquitin protein ligase activity"/>
    <property type="evidence" value="ECO:0007669"/>
    <property type="project" value="UniProtKB-EC"/>
</dbReference>
<feature type="region of interest" description="Disordered" evidence="13">
    <location>
        <begin position="616"/>
        <end position="656"/>
    </location>
</feature>
<dbReference type="OrthoDB" id="3838338at2759"/>
<dbReference type="InterPro" id="IPR044288">
    <property type="entry name" value="ZNF598/HEL2"/>
</dbReference>
<dbReference type="EMBL" id="APWK03000141">
    <property type="protein sequence ID" value="PHH50216.1"/>
    <property type="molecule type" value="Genomic_DNA"/>
</dbReference>
<evidence type="ECO:0000256" key="6">
    <source>
        <dbReference type="ARBA" id="ARBA00022553"/>
    </source>
</evidence>
<evidence type="ECO:0000256" key="3">
    <source>
        <dbReference type="ARBA" id="ARBA00004906"/>
    </source>
</evidence>
<dbReference type="PROSITE" id="PS50089">
    <property type="entry name" value="ZF_RING_2"/>
    <property type="match status" value="1"/>
</dbReference>
<feature type="compositionally biased region" description="Low complexity" evidence="13">
    <location>
        <begin position="411"/>
        <end position="426"/>
    </location>
</feature>
<evidence type="ECO:0000256" key="7">
    <source>
        <dbReference type="ARBA" id="ARBA00022679"/>
    </source>
</evidence>
<feature type="region of interest" description="Disordered" evidence="13">
    <location>
        <begin position="1"/>
        <end position="74"/>
    </location>
</feature>
<dbReference type="Pfam" id="PF23230">
    <property type="entry name" value="zf-C2H2_13"/>
    <property type="match status" value="1"/>
</dbReference>
<dbReference type="PROSITE" id="PS00028">
    <property type="entry name" value="ZINC_FINGER_C2H2_1"/>
    <property type="match status" value="1"/>
</dbReference>
<feature type="compositionally biased region" description="Low complexity" evidence="13">
    <location>
        <begin position="618"/>
        <end position="653"/>
    </location>
</feature>
<dbReference type="GO" id="GO:0005737">
    <property type="term" value="C:cytoplasm"/>
    <property type="evidence" value="ECO:0007669"/>
    <property type="project" value="UniProtKB-SubCell"/>
</dbReference>
<organism evidence="15 16">
    <name type="scientific">Ceratocystis fimbriata CBS 114723</name>
    <dbReference type="NCBI Taxonomy" id="1035309"/>
    <lineage>
        <taxon>Eukaryota</taxon>
        <taxon>Fungi</taxon>
        <taxon>Dikarya</taxon>
        <taxon>Ascomycota</taxon>
        <taxon>Pezizomycotina</taxon>
        <taxon>Sordariomycetes</taxon>
        <taxon>Hypocreomycetidae</taxon>
        <taxon>Microascales</taxon>
        <taxon>Ceratocystidaceae</taxon>
        <taxon>Ceratocystis</taxon>
    </lineage>
</organism>
<evidence type="ECO:0000256" key="12">
    <source>
        <dbReference type="PROSITE-ProRule" id="PRU00175"/>
    </source>
</evidence>
<keyword evidence="16" id="KW-1185">Reference proteome</keyword>
<dbReference type="Pfam" id="PF23202">
    <property type="entry name" value="PAH_ZNF598"/>
    <property type="match status" value="1"/>
</dbReference>
<feature type="region of interest" description="Disordered" evidence="13">
    <location>
        <begin position="698"/>
        <end position="744"/>
    </location>
</feature>
<dbReference type="EC" id="2.3.2.27" evidence="4"/>
<dbReference type="SMART" id="SM00355">
    <property type="entry name" value="ZnF_C2H2"/>
    <property type="match status" value="5"/>
</dbReference>
<dbReference type="STRING" id="1035309.A0A2C5WWF9"/>
<dbReference type="GO" id="GO:0008270">
    <property type="term" value="F:zinc ion binding"/>
    <property type="evidence" value="ECO:0007669"/>
    <property type="project" value="UniProtKB-KW"/>
</dbReference>
<evidence type="ECO:0000256" key="9">
    <source>
        <dbReference type="ARBA" id="ARBA00022771"/>
    </source>
</evidence>
<dbReference type="Proteomes" id="UP000222788">
    <property type="component" value="Unassembled WGS sequence"/>
</dbReference>
<keyword evidence="10" id="KW-0862">Zinc</keyword>
<keyword evidence="7" id="KW-0808">Transferase</keyword>
<feature type="compositionally biased region" description="Polar residues" evidence="13">
    <location>
        <begin position="444"/>
        <end position="464"/>
    </location>
</feature>
<keyword evidence="5" id="KW-0963">Cytoplasm</keyword>
<evidence type="ECO:0000256" key="2">
    <source>
        <dbReference type="ARBA" id="ARBA00004496"/>
    </source>
</evidence>
<accession>A0A2C5WWF9</accession>
<evidence type="ECO:0000259" key="14">
    <source>
        <dbReference type="PROSITE" id="PS50089"/>
    </source>
</evidence>
<dbReference type="GO" id="GO:0016567">
    <property type="term" value="P:protein ubiquitination"/>
    <property type="evidence" value="ECO:0007669"/>
    <property type="project" value="TreeGrafter"/>
</dbReference>
<comment type="similarity">
    <text evidence="11">Belongs to the ZNF598/HEL2 family.</text>
</comment>
<dbReference type="PANTHER" id="PTHR22938:SF0">
    <property type="entry name" value="E3 UBIQUITIN-PROTEIN LIGASE ZNF598"/>
    <property type="match status" value="1"/>
</dbReference>
<dbReference type="PANTHER" id="PTHR22938">
    <property type="entry name" value="ZINC FINGER PROTEIN 598"/>
    <property type="match status" value="1"/>
</dbReference>
<evidence type="ECO:0000256" key="11">
    <source>
        <dbReference type="ARBA" id="ARBA00035113"/>
    </source>
</evidence>
<dbReference type="AlphaFoldDB" id="A0A2C5WWF9"/>
<dbReference type="InterPro" id="IPR013087">
    <property type="entry name" value="Znf_C2H2_type"/>
</dbReference>
<keyword evidence="9 12" id="KW-0863">Zinc-finger</keyword>
<evidence type="ECO:0000256" key="10">
    <source>
        <dbReference type="ARBA" id="ARBA00022833"/>
    </source>
</evidence>
<feature type="compositionally biased region" description="Basic residues" evidence="13">
    <location>
        <begin position="730"/>
        <end position="744"/>
    </location>
</feature>
<gene>
    <name evidence="15" type="ORF">CFIMG_006359RA</name>
</gene>
<dbReference type="GO" id="GO:0072344">
    <property type="term" value="P:rescue of stalled ribosome"/>
    <property type="evidence" value="ECO:0007669"/>
    <property type="project" value="InterPro"/>
</dbReference>
<evidence type="ECO:0000256" key="4">
    <source>
        <dbReference type="ARBA" id="ARBA00012483"/>
    </source>
</evidence>
<comment type="catalytic activity">
    <reaction evidence="1">
        <text>S-ubiquitinyl-[E2 ubiquitin-conjugating enzyme]-L-cysteine + [acceptor protein]-L-lysine = [E2 ubiquitin-conjugating enzyme]-L-cysteine + N(6)-ubiquitinyl-[acceptor protein]-L-lysine.</text>
        <dbReference type="EC" id="2.3.2.27"/>
    </reaction>
</comment>
<evidence type="ECO:0000256" key="5">
    <source>
        <dbReference type="ARBA" id="ARBA00022490"/>
    </source>
</evidence>
<comment type="subcellular location">
    <subcellularLocation>
        <location evidence="2">Cytoplasm</location>
    </subcellularLocation>
</comment>
<feature type="compositionally biased region" description="Polar residues" evidence="13">
    <location>
        <begin position="1"/>
        <end position="13"/>
    </location>
</feature>
<comment type="caution">
    <text evidence="15">The sequence shown here is derived from an EMBL/GenBank/DDBJ whole genome shotgun (WGS) entry which is preliminary data.</text>
</comment>
<feature type="region of interest" description="Disordered" evidence="13">
    <location>
        <begin position="407"/>
        <end position="464"/>
    </location>
</feature>
<evidence type="ECO:0000313" key="16">
    <source>
        <dbReference type="Proteomes" id="UP000222788"/>
    </source>
</evidence>
<keyword evidence="8" id="KW-0479">Metal-binding</keyword>
<evidence type="ECO:0000256" key="13">
    <source>
        <dbReference type="SAM" id="MobiDB-lite"/>
    </source>
</evidence>
<reference evidence="15 16" key="2">
    <citation type="journal article" date="2013" name="IMA Fungus">
        <title>IMA Genome-F 1: Ceratocystis fimbriata: Draft nuclear genome sequence for the plant pathogen, Ceratocystis fimbriata.</title>
        <authorList>
            <person name="Wilken P.M."/>
            <person name="Steenkamp E.T."/>
            <person name="Wingfield M.J."/>
            <person name="de Beer Z.W."/>
            <person name="Wingfield B.D."/>
        </authorList>
    </citation>
    <scope>NUCLEOTIDE SEQUENCE [LARGE SCALE GENOMIC DNA]</scope>
    <source>
        <strain evidence="15 16">CBS 114723</strain>
    </source>
</reference>
<proteinExistence type="inferred from homology"/>
<dbReference type="InterPro" id="IPR013083">
    <property type="entry name" value="Znf_RING/FYVE/PHD"/>
</dbReference>
<protein>
    <recommendedName>
        <fullName evidence="4">RING-type E3 ubiquitin transferase</fullName>
        <ecNumber evidence="4">2.3.2.27</ecNumber>
    </recommendedName>
</protein>
<dbReference type="SUPFAM" id="SSF57850">
    <property type="entry name" value="RING/U-box"/>
    <property type="match status" value="1"/>
</dbReference>
<dbReference type="InterPro" id="IPR041888">
    <property type="entry name" value="RING-HC_ZNF598/HEL2"/>
</dbReference>
<comment type="pathway">
    <text evidence="3">Protein modification; protein ubiquitination.</text>
</comment>
<sequence>MAGDSQSNSGQPRSKTEANRSSGRSGNGNRGGRRGRGGQNKNREQNNAKQNGNAPGLSSKAAQKLPATKPADDDAASDSSEDVCFICANPVQHYSIAPCNHTTCHICSLRMRALYKTKDCAHCRTPSDYVIFTNDPDKKYQDYADSDISSSDSNIGIRYVDEDIVGDTVLLLRYNCPDPDCDYAGLGLPDLHRHVKSTHSKKMCDLCTRNKKVFTHEHVLYEHRGLETHMRKGDDKPGAVDQSGFKGHPICGFCNERFYDDDKLFEHCRNKHERCFICDRQNSRQPHYFEDYERLEKHFMRDHFLCLDRNCMEKKFVVFESEVDLKAHQLEEHGNTLSKDVRRDARVVDMSNFDYRQSYQAENQGGRNRRAGRGGHGRDPNAEVPIVTPTHHMRRDEAAFHRQLALRNGESSRPQSQPSAPASRAPPSRPAPPASAPSSDPLGSVSNVDVSSMSPQQRLKLSQHQTVIERASGMLGNDQRKLQTFREHVSSYKNRTLEARDFLDSLFTLCSDSSANAISTLVRELAELYEDPERTQSLRNALQAWRAVNEDYPSLPGLSGMHGATTSSSGWANVVSTTSVSSRGTSNQTSNRLMKLKNSTRLGGPAPVQSSSVATWVAPSSNSGPPSSSAFPALPSSSSSSSARPTAANAPRPVTVRPTARNAAGEDAFPALPAAPKVQTTIFGYGRGAVRRDFGVNRDTGFSWTGGNAGPSSQASGNDSPVVEEESSNGKKKKGKKAFKPLII</sequence>
<feature type="domain" description="RING-type" evidence="14">
    <location>
        <begin position="84"/>
        <end position="124"/>
    </location>
</feature>
<feature type="compositionally biased region" description="Polar residues" evidence="13">
    <location>
        <begin position="700"/>
        <end position="719"/>
    </location>
</feature>
<dbReference type="InterPro" id="IPR056437">
    <property type="entry name" value="Znf-C2H2_ZNF598/HEL2"/>
</dbReference>
<dbReference type="InterPro" id="IPR001841">
    <property type="entry name" value="Znf_RING"/>
</dbReference>
<name>A0A2C5WWF9_9PEZI</name>
<dbReference type="Pfam" id="PF25447">
    <property type="entry name" value="RING_ZNF598"/>
    <property type="match status" value="1"/>
</dbReference>